<comment type="caution">
    <text evidence="1">The sequence shown here is derived from an EMBL/GenBank/DDBJ whole genome shotgun (WGS) entry which is preliminary data.</text>
</comment>
<dbReference type="AlphaFoldDB" id="A0A8J8NYM5"/>
<sequence length="578" mass="65340">MLHKPSKSNILKKIHLLPHYPSNNKRSSSNKLSDEAIQQLGTLTGKRMTNMTVDTQMQLMNEMYAASHNLIGQRKESAMKLTQREEQAGPIFRNKMLQKVQQEQVQQQQVDDYFTQNSRETSEVNQVRRRLQDIKRRYFSNSQQREEDMDRVGTVERIKRKLTSLQNAPKLQPSSQYFNQTQLDDYGSRKIVGYADGDSYPTIQAQVAHKNSSVALMNQNESQLSFMPPPPVYAKQDSIPTTYRHFHNKQAVLKLNSQLIDTPLFAQKGDKPFILQPIKDDIKILKSSLAGPSSIMSGGSSLERLNPQPSIFSGRESLRDINKSTMLGSYPSQMNSKAYLKSERIMEPTQLFRPVQFVNSNVRPLDHPLKNIQRMVDRQKAQTTLKKDFQAISSLSIQKQSKILTIVPSQSPINIDESGKKKFTMPKLQLLSPNAVNTFTSPIGSVNSTPQAALQPTLNYFQKRGLANMSTGLDDTITPPILLVKQHVIHHAGTKQNSPKKVSSPFAKHIRSQSQALGSNDINYLQQQTSLDGETMMQQMIQHVDSLTEYPNNTVRSNHIAQSITHVDVAIKNKGGYN</sequence>
<keyword evidence="2" id="KW-1185">Reference proteome</keyword>
<reference evidence="1" key="1">
    <citation type="submission" date="2019-06" db="EMBL/GenBank/DDBJ databases">
        <authorList>
            <person name="Zheng W."/>
        </authorList>
    </citation>
    <scope>NUCLEOTIDE SEQUENCE</scope>
    <source>
        <strain evidence="1">QDHG01</strain>
    </source>
</reference>
<evidence type="ECO:0000313" key="2">
    <source>
        <dbReference type="Proteomes" id="UP000785679"/>
    </source>
</evidence>
<gene>
    <name evidence="1" type="ORF">FGO68_gene11107</name>
</gene>
<dbReference type="EMBL" id="RRYP01004619">
    <property type="protein sequence ID" value="TNV82725.1"/>
    <property type="molecule type" value="Genomic_DNA"/>
</dbReference>
<proteinExistence type="predicted"/>
<protein>
    <submittedName>
        <fullName evidence="1">Uncharacterized protein</fullName>
    </submittedName>
</protein>
<name>A0A8J8NYM5_HALGN</name>
<accession>A0A8J8NYM5</accession>
<evidence type="ECO:0000313" key="1">
    <source>
        <dbReference type="EMBL" id="TNV82725.1"/>
    </source>
</evidence>
<dbReference type="Proteomes" id="UP000785679">
    <property type="component" value="Unassembled WGS sequence"/>
</dbReference>
<organism evidence="1 2">
    <name type="scientific">Halteria grandinella</name>
    <dbReference type="NCBI Taxonomy" id="5974"/>
    <lineage>
        <taxon>Eukaryota</taxon>
        <taxon>Sar</taxon>
        <taxon>Alveolata</taxon>
        <taxon>Ciliophora</taxon>
        <taxon>Intramacronucleata</taxon>
        <taxon>Spirotrichea</taxon>
        <taxon>Stichotrichia</taxon>
        <taxon>Sporadotrichida</taxon>
        <taxon>Halteriidae</taxon>
        <taxon>Halteria</taxon>
    </lineage>
</organism>